<dbReference type="CDD" id="cd00590">
    <property type="entry name" value="RRM_SF"/>
    <property type="match status" value="1"/>
</dbReference>
<keyword evidence="4" id="KW-0378">Hydrolase</keyword>
<reference evidence="10" key="1">
    <citation type="submission" date="2024-03" db="EMBL/GenBank/DDBJ databases">
        <title>WGS assembly of Saponaria officinalis var. Norfolk2.</title>
        <authorList>
            <person name="Jenkins J."/>
            <person name="Shu S."/>
            <person name="Grimwood J."/>
            <person name="Barry K."/>
            <person name="Goodstein D."/>
            <person name="Schmutz J."/>
            <person name="Leebens-Mack J."/>
            <person name="Osbourn A."/>
        </authorList>
    </citation>
    <scope>NUCLEOTIDE SEQUENCE [LARGE SCALE GENOMIC DNA]</scope>
    <source>
        <strain evidence="10">JIC</strain>
    </source>
</reference>
<evidence type="ECO:0000256" key="3">
    <source>
        <dbReference type="ARBA" id="ARBA00022722"/>
    </source>
</evidence>
<accession>A0AAW1HRF3</accession>
<comment type="function">
    <text evidence="7">3'-5' exonuclease degrading single-stranded small RNAs.</text>
</comment>
<dbReference type="SMART" id="SM00479">
    <property type="entry name" value="EXOIII"/>
    <property type="match status" value="1"/>
</dbReference>
<comment type="subcellular location">
    <subcellularLocation>
        <location evidence="1">Nucleus</location>
    </subcellularLocation>
</comment>
<dbReference type="SUPFAM" id="SSF53098">
    <property type="entry name" value="Ribonuclease H-like"/>
    <property type="match status" value="1"/>
</dbReference>
<evidence type="ECO:0000259" key="9">
    <source>
        <dbReference type="SMART" id="SM00479"/>
    </source>
</evidence>
<dbReference type="InterPro" id="IPR012337">
    <property type="entry name" value="RNaseH-like_sf"/>
</dbReference>
<dbReference type="AlphaFoldDB" id="A0AAW1HRF3"/>
<keyword evidence="11" id="KW-1185">Reference proteome</keyword>
<feature type="region of interest" description="Disordered" evidence="8">
    <location>
        <begin position="416"/>
        <end position="437"/>
    </location>
</feature>
<evidence type="ECO:0000256" key="5">
    <source>
        <dbReference type="ARBA" id="ARBA00022839"/>
    </source>
</evidence>
<dbReference type="GO" id="GO:0003676">
    <property type="term" value="F:nucleic acid binding"/>
    <property type="evidence" value="ECO:0007669"/>
    <property type="project" value="InterPro"/>
</dbReference>
<evidence type="ECO:0000313" key="10">
    <source>
        <dbReference type="EMBL" id="KAK9678509.1"/>
    </source>
</evidence>
<dbReference type="CDD" id="cd06145">
    <property type="entry name" value="REX1_like"/>
    <property type="match status" value="1"/>
</dbReference>
<dbReference type="GO" id="GO:0005634">
    <property type="term" value="C:nucleus"/>
    <property type="evidence" value="ECO:0007669"/>
    <property type="project" value="UniProtKB-SubCell"/>
</dbReference>
<evidence type="ECO:0000256" key="4">
    <source>
        <dbReference type="ARBA" id="ARBA00022801"/>
    </source>
</evidence>
<keyword evidence="3" id="KW-0540">Nuclease</keyword>
<evidence type="ECO:0000256" key="6">
    <source>
        <dbReference type="ARBA" id="ARBA00023242"/>
    </source>
</evidence>
<protein>
    <recommendedName>
        <fullName evidence="9">Exonuclease domain-containing protein</fullName>
    </recommendedName>
</protein>
<comment type="similarity">
    <text evidence="2">Belongs to the REXO1/REXO3 family.</text>
</comment>
<dbReference type="EMBL" id="JBDFQZ010000011">
    <property type="protein sequence ID" value="KAK9678509.1"/>
    <property type="molecule type" value="Genomic_DNA"/>
</dbReference>
<evidence type="ECO:0000256" key="1">
    <source>
        <dbReference type="ARBA" id="ARBA00004123"/>
    </source>
</evidence>
<dbReference type="InterPro" id="IPR036397">
    <property type="entry name" value="RNaseH_sf"/>
</dbReference>
<proteinExistence type="inferred from homology"/>
<dbReference type="InterPro" id="IPR047021">
    <property type="entry name" value="REXO1/3/4-like"/>
</dbReference>
<dbReference type="InterPro" id="IPR034922">
    <property type="entry name" value="REX1-like_exo"/>
</dbReference>
<dbReference type="Pfam" id="PF00929">
    <property type="entry name" value="RNase_T"/>
    <property type="match status" value="1"/>
</dbReference>
<keyword evidence="5" id="KW-0269">Exonuclease</keyword>
<dbReference type="Gene3D" id="3.30.420.10">
    <property type="entry name" value="Ribonuclease H-like superfamily/Ribonuclease H"/>
    <property type="match status" value="1"/>
</dbReference>
<gene>
    <name evidence="10" type="ORF">RND81_11G216400</name>
</gene>
<feature type="domain" description="Exonuclease" evidence="9">
    <location>
        <begin position="142"/>
        <end position="303"/>
    </location>
</feature>
<organism evidence="10 11">
    <name type="scientific">Saponaria officinalis</name>
    <name type="common">Common soapwort</name>
    <name type="synonym">Lychnis saponaria</name>
    <dbReference type="NCBI Taxonomy" id="3572"/>
    <lineage>
        <taxon>Eukaryota</taxon>
        <taxon>Viridiplantae</taxon>
        <taxon>Streptophyta</taxon>
        <taxon>Embryophyta</taxon>
        <taxon>Tracheophyta</taxon>
        <taxon>Spermatophyta</taxon>
        <taxon>Magnoliopsida</taxon>
        <taxon>eudicotyledons</taxon>
        <taxon>Gunneridae</taxon>
        <taxon>Pentapetalae</taxon>
        <taxon>Caryophyllales</taxon>
        <taxon>Caryophyllaceae</taxon>
        <taxon>Caryophylleae</taxon>
        <taxon>Saponaria</taxon>
    </lineage>
</organism>
<dbReference type="GO" id="GO:0004527">
    <property type="term" value="F:exonuclease activity"/>
    <property type="evidence" value="ECO:0007669"/>
    <property type="project" value="UniProtKB-KW"/>
</dbReference>
<dbReference type="FunFam" id="3.30.420.10:FF:000080">
    <property type="entry name" value="Small RNA degrading nuclease 3"/>
    <property type="match status" value="1"/>
</dbReference>
<dbReference type="Proteomes" id="UP001443914">
    <property type="component" value="Unassembled WGS sequence"/>
</dbReference>
<name>A0AAW1HRF3_SAPOF</name>
<dbReference type="InterPro" id="IPR013520">
    <property type="entry name" value="Ribonucl_H"/>
</dbReference>
<sequence>MEDKLSTTSRDVLVQLVKLAQKSGMKGDKGDWKEFLTVFDKKFGASMSDPAKRTADELRAFLLTFKEHKDINYFVKIMKSNSNREQVKQLLKSEDVGSPEQKLVLLTLDHPLYSMAYSFPSHEEDWFVTKLGKKAKGKPSNTLLAVDCEMVLCEDGSEALVKICVVDRSLQVKLHEFVNPNKPVADYRTQITGVSAKDLDGVTCSVKDIQTSFRKLLARGEILVGHSLSNDLKAMKVDHATVIDTSLIFKYGDESSRRRPSLNDLCKTVLGYELRKKGAAHNCVDDACAAMKLVLAKIKHGFDNVIPVVQRDVPEGENSKLLVHRIQQDFPKEELHQVICGDFTIEIQASKKSRSDVYTAFAIFKSSQEAQNAYENLKGDEELDSSGRPQKPIPVELKSGVTSTIYVRKMTPSTQVLGKRSSAEGEGEADSKKLKTDKSAAITMEDSCVDQAKEIKRLKKLLKQRDEEISSLHKIVAALTRKQGL</sequence>
<dbReference type="PANTHER" id="PTHR12801:SF115">
    <property type="entry name" value="FI18136P1-RELATED"/>
    <property type="match status" value="1"/>
</dbReference>
<evidence type="ECO:0000256" key="8">
    <source>
        <dbReference type="SAM" id="MobiDB-lite"/>
    </source>
</evidence>
<keyword evidence="6" id="KW-0539">Nucleus</keyword>
<evidence type="ECO:0000313" key="11">
    <source>
        <dbReference type="Proteomes" id="UP001443914"/>
    </source>
</evidence>
<comment type="caution">
    <text evidence="10">The sequence shown here is derived from an EMBL/GenBank/DDBJ whole genome shotgun (WGS) entry which is preliminary data.</text>
</comment>
<dbReference type="PANTHER" id="PTHR12801">
    <property type="entry name" value="RNA EXONUCLEASE REXO1 / RECO3 FAMILY MEMBER-RELATED"/>
    <property type="match status" value="1"/>
</dbReference>
<evidence type="ECO:0000256" key="2">
    <source>
        <dbReference type="ARBA" id="ARBA00006357"/>
    </source>
</evidence>
<evidence type="ECO:0000256" key="7">
    <source>
        <dbReference type="ARBA" id="ARBA00053817"/>
    </source>
</evidence>